<evidence type="ECO:0000256" key="5">
    <source>
        <dbReference type="ARBA" id="ARBA00023163"/>
    </source>
</evidence>
<evidence type="ECO:0000256" key="1">
    <source>
        <dbReference type="ARBA" id="ARBA00022553"/>
    </source>
</evidence>
<organism evidence="10 11">
    <name type="scientific">Candidatus Nitrospira nitrosa</name>
    <dbReference type="NCBI Taxonomy" id="1742972"/>
    <lineage>
        <taxon>Bacteria</taxon>
        <taxon>Pseudomonadati</taxon>
        <taxon>Nitrospirota</taxon>
        <taxon>Nitrospiria</taxon>
        <taxon>Nitrospirales</taxon>
        <taxon>Nitrospiraceae</taxon>
        <taxon>Nitrospira</taxon>
    </lineage>
</organism>
<dbReference type="EMBL" id="CZQA01000001">
    <property type="protein sequence ID" value="CUS34034.1"/>
    <property type="molecule type" value="Genomic_DNA"/>
</dbReference>
<reference evidence="10 11" key="1">
    <citation type="submission" date="2015-10" db="EMBL/GenBank/DDBJ databases">
        <authorList>
            <person name="Gilbert D.G."/>
        </authorList>
    </citation>
    <scope>NUCLEOTIDE SEQUENCE [LARGE SCALE GENOMIC DNA]</scope>
    <source>
        <strain evidence="10">COMA1</strain>
    </source>
</reference>
<dbReference type="PANTHER" id="PTHR48111:SF1">
    <property type="entry name" value="TWO-COMPONENT RESPONSE REGULATOR ORR33"/>
    <property type="match status" value="1"/>
</dbReference>
<evidence type="ECO:0000259" key="8">
    <source>
        <dbReference type="PROSITE" id="PS50110"/>
    </source>
</evidence>
<dbReference type="InterPro" id="IPR001867">
    <property type="entry name" value="OmpR/PhoB-type_DNA-bd"/>
</dbReference>
<keyword evidence="5" id="KW-0804">Transcription</keyword>
<keyword evidence="4 7" id="KW-0238">DNA-binding</keyword>
<feature type="modified residue" description="4-aspartylphosphate" evidence="6">
    <location>
        <position position="57"/>
    </location>
</feature>
<proteinExistence type="predicted"/>
<dbReference type="Pfam" id="PF00486">
    <property type="entry name" value="Trans_reg_C"/>
    <property type="match status" value="1"/>
</dbReference>
<dbReference type="Pfam" id="PF00072">
    <property type="entry name" value="Response_reg"/>
    <property type="match status" value="1"/>
</dbReference>
<feature type="domain" description="OmpR/PhoB-type" evidence="9">
    <location>
        <begin position="135"/>
        <end position="231"/>
    </location>
</feature>
<dbReference type="GO" id="GO:0006355">
    <property type="term" value="P:regulation of DNA-templated transcription"/>
    <property type="evidence" value="ECO:0007669"/>
    <property type="project" value="InterPro"/>
</dbReference>
<dbReference type="InterPro" id="IPR001789">
    <property type="entry name" value="Sig_transdc_resp-reg_receiver"/>
</dbReference>
<dbReference type="PANTHER" id="PTHR48111">
    <property type="entry name" value="REGULATOR OF RPOS"/>
    <property type="match status" value="1"/>
</dbReference>
<evidence type="ECO:0000313" key="10">
    <source>
        <dbReference type="EMBL" id="CUS34034.1"/>
    </source>
</evidence>
<dbReference type="Proteomes" id="UP000199032">
    <property type="component" value="Unassembled WGS sequence"/>
</dbReference>
<evidence type="ECO:0000313" key="11">
    <source>
        <dbReference type="Proteomes" id="UP000199032"/>
    </source>
</evidence>
<dbReference type="FunFam" id="3.40.50.2300:FF:000001">
    <property type="entry name" value="DNA-binding response regulator PhoB"/>
    <property type="match status" value="1"/>
</dbReference>
<dbReference type="Gene3D" id="6.10.250.690">
    <property type="match status" value="1"/>
</dbReference>
<protein>
    <submittedName>
        <fullName evidence="10">Alkaline phosphatase synthesis transcriptional regulatory protein PhoP</fullName>
    </submittedName>
</protein>
<dbReference type="PROSITE" id="PS51755">
    <property type="entry name" value="OMPR_PHOB"/>
    <property type="match status" value="1"/>
</dbReference>
<keyword evidence="1 6" id="KW-0597">Phosphoprotein</keyword>
<dbReference type="OrthoDB" id="9775518at2"/>
<evidence type="ECO:0000256" key="6">
    <source>
        <dbReference type="PROSITE-ProRule" id="PRU00169"/>
    </source>
</evidence>
<dbReference type="GO" id="GO:0005829">
    <property type="term" value="C:cytosol"/>
    <property type="evidence" value="ECO:0007669"/>
    <property type="project" value="TreeGrafter"/>
</dbReference>
<keyword evidence="11" id="KW-1185">Reference proteome</keyword>
<dbReference type="GO" id="GO:0000156">
    <property type="term" value="F:phosphorelay response regulator activity"/>
    <property type="evidence" value="ECO:0007669"/>
    <property type="project" value="TreeGrafter"/>
</dbReference>
<dbReference type="PROSITE" id="PS50110">
    <property type="entry name" value="RESPONSE_REGULATORY"/>
    <property type="match status" value="1"/>
</dbReference>
<evidence type="ECO:0000256" key="3">
    <source>
        <dbReference type="ARBA" id="ARBA00023015"/>
    </source>
</evidence>
<dbReference type="SMART" id="SM00448">
    <property type="entry name" value="REC"/>
    <property type="match status" value="1"/>
</dbReference>
<dbReference type="AlphaFoldDB" id="A0A0S4LFY0"/>
<dbReference type="InterPro" id="IPR016032">
    <property type="entry name" value="Sig_transdc_resp-reg_C-effctor"/>
</dbReference>
<dbReference type="SUPFAM" id="SSF52172">
    <property type="entry name" value="CheY-like"/>
    <property type="match status" value="1"/>
</dbReference>
<evidence type="ECO:0000256" key="7">
    <source>
        <dbReference type="PROSITE-ProRule" id="PRU01091"/>
    </source>
</evidence>
<feature type="DNA-binding region" description="OmpR/PhoB-type" evidence="7">
    <location>
        <begin position="135"/>
        <end position="231"/>
    </location>
</feature>
<evidence type="ECO:0000256" key="2">
    <source>
        <dbReference type="ARBA" id="ARBA00023012"/>
    </source>
</evidence>
<dbReference type="InterPro" id="IPR039420">
    <property type="entry name" value="WalR-like"/>
</dbReference>
<name>A0A0S4LFY0_9BACT</name>
<dbReference type="STRING" id="1742972.COMA1_11482"/>
<evidence type="ECO:0000256" key="4">
    <source>
        <dbReference type="ARBA" id="ARBA00023125"/>
    </source>
</evidence>
<accession>A0A0S4LFY0</accession>
<sequence>MGNLTHKKILVVEDEPEIGQLVTHYLEKEGFRTTTAGTGFEAIKKVKEDKPDLVVLDLMLPELDGLEVCKRLRSVPNTAMLPIIMLTAKAEESDTIVGLELGADDYVTKPFSPKTLVARIKSLFRRLERTTDQKPTSGTYGPLTIDLTRHEVRVNGTEVLLTAKEFGLLEYLLRHPGRVLTREMLLNEVWGYDYYGTTRTVDVHIRRLKVKVPLLNDAIVSVKTLGYKLLDHVPPQ</sequence>
<keyword evidence="2" id="KW-0902">Two-component regulatory system</keyword>
<dbReference type="GO" id="GO:0032993">
    <property type="term" value="C:protein-DNA complex"/>
    <property type="evidence" value="ECO:0007669"/>
    <property type="project" value="TreeGrafter"/>
</dbReference>
<gene>
    <name evidence="10" type="primary">phoP</name>
    <name evidence="10" type="ORF">COMA1_11482</name>
</gene>
<dbReference type="RefSeq" id="WP_090745790.1">
    <property type="nucleotide sequence ID" value="NZ_CZQA01000001.1"/>
</dbReference>
<keyword evidence="3" id="KW-0805">Transcription regulation</keyword>
<dbReference type="CDD" id="cd00383">
    <property type="entry name" value="trans_reg_C"/>
    <property type="match status" value="1"/>
</dbReference>
<dbReference type="InterPro" id="IPR036388">
    <property type="entry name" value="WH-like_DNA-bd_sf"/>
</dbReference>
<dbReference type="Gene3D" id="3.40.50.2300">
    <property type="match status" value="1"/>
</dbReference>
<dbReference type="GO" id="GO:0000976">
    <property type="term" value="F:transcription cis-regulatory region binding"/>
    <property type="evidence" value="ECO:0007669"/>
    <property type="project" value="TreeGrafter"/>
</dbReference>
<feature type="domain" description="Response regulatory" evidence="8">
    <location>
        <begin position="8"/>
        <end position="124"/>
    </location>
</feature>
<dbReference type="SMART" id="SM00862">
    <property type="entry name" value="Trans_reg_C"/>
    <property type="match status" value="1"/>
</dbReference>
<dbReference type="SUPFAM" id="SSF46894">
    <property type="entry name" value="C-terminal effector domain of the bipartite response regulators"/>
    <property type="match status" value="1"/>
</dbReference>
<dbReference type="Gene3D" id="1.10.10.10">
    <property type="entry name" value="Winged helix-like DNA-binding domain superfamily/Winged helix DNA-binding domain"/>
    <property type="match status" value="1"/>
</dbReference>
<dbReference type="InterPro" id="IPR011006">
    <property type="entry name" value="CheY-like_superfamily"/>
</dbReference>
<evidence type="ECO:0000259" key="9">
    <source>
        <dbReference type="PROSITE" id="PS51755"/>
    </source>
</evidence>